<keyword evidence="3" id="KW-1185">Reference proteome</keyword>
<evidence type="ECO:0000313" key="2">
    <source>
        <dbReference type="EMBL" id="CAG7722554.1"/>
    </source>
</evidence>
<protein>
    <submittedName>
        <fullName evidence="2">Uncharacterized protein</fullName>
    </submittedName>
</protein>
<dbReference type="InterPro" id="IPR005055">
    <property type="entry name" value="A10/PebIII"/>
</dbReference>
<sequence>MQDASESQNVHEDLDSAFLELYFQNNRLVDFQSKCIFEDSPCDIVGRWLKPRLAAGLQGATCQPCSLRQSDALRTILTHLKKSRPDFYEKALITYLTNRELLDLLTKEFLGHGQSPTSKTFNKAHPTSAPPVSPPTPPVPLDTDEILKSESSIERRHVVAPNIYENFIPGKPSKTLIDTSIIDIFILPRSSHSFSIPILTKQALY</sequence>
<comment type="caution">
    <text evidence="2">The sequence shown here is derived from an EMBL/GenBank/DDBJ whole genome shotgun (WGS) entry which is preliminary data.</text>
</comment>
<dbReference type="Proteomes" id="UP000708208">
    <property type="component" value="Unassembled WGS sequence"/>
</dbReference>
<dbReference type="OrthoDB" id="6355718at2759"/>
<gene>
    <name evidence="2" type="ORF">AFUS01_LOCUS11685</name>
</gene>
<dbReference type="PANTHER" id="PTHR11257">
    <property type="entry name" value="CHEMOSENSORY PROTEIN-RELATED"/>
    <property type="match status" value="1"/>
</dbReference>
<dbReference type="AlphaFoldDB" id="A0A8J2NWE0"/>
<reference evidence="2" key="1">
    <citation type="submission" date="2021-06" db="EMBL/GenBank/DDBJ databases">
        <authorList>
            <person name="Hodson N. C."/>
            <person name="Mongue J. A."/>
            <person name="Jaron S. K."/>
        </authorList>
    </citation>
    <scope>NUCLEOTIDE SEQUENCE</scope>
</reference>
<evidence type="ECO:0000256" key="1">
    <source>
        <dbReference type="SAM" id="MobiDB-lite"/>
    </source>
</evidence>
<feature type="compositionally biased region" description="Pro residues" evidence="1">
    <location>
        <begin position="128"/>
        <end position="138"/>
    </location>
</feature>
<organism evidence="2 3">
    <name type="scientific">Allacma fusca</name>
    <dbReference type="NCBI Taxonomy" id="39272"/>
    <lineage>
        <taxon>Eukaryota</taxon>
        <taxon>Metazoa</taxon>
        <taxon>Ecdysozoa</taxon>
        <taxon>Arthropoda</taxon>
        <taxon>Hexapoda</taxon>
        <taxon>Collembola</taxon>
        <taxon>Symphypleona</taxon>
        <taxon>Sminthuridae</taxon>
        <taxon>Allacma</taxon>
    </lineage>
</organism>
<feature type="region of interest" description="Disordered" evidence="1">
    <location>
        <begin position="116"/>
        <end position="138"/>
    </location>
</feature>
<name>A0A8J2NWE0_9HEXA</name>
<dbReference type="Pfam" id="PF03392">
    <property type="entry name" value="OS-D"/>
    <property type="match status" value="1"/>
</dbReference>
<evidence type="ECO:0000313" key="3">
    <source>
        <dbReference type="Proteomes" id="UP000708208"/>
    </source>
</evidence>
<proteinExistence type="predicted"/>
<dbReference type="EMBL" id="CAJVCH010090295">
    <property type="protein sequence ID" value="CAG7722554.1"/>
    <property type="molecule type" value="Genomic_DNA"/>
</dbReference>
<accession>A0A8J2NWE0</accession>